<keyword evidence="2" id="KW-1185">Reference proteome</keyword>
<reference evidence="1" key="1">
    <citation type="submission" date="2022-05" db="EMBL/GenBank/DDBJ databases">
        <title>The Musa troglodytarum L. genome provides insights into the mechanism of non-climacteric behaviour and enrichment of carotenoids.</title>
        <authorList>
            <person name="Wang J."/>
        </authorList>
    </citation>
    <scope>NUCLEOTIDE SEQUENCE</scope>
    <source>
        <tissue evidence="1">Leaf</tissue>
    </source>
</reference>
<evidence type="ECO:0000313" key="2">
    <source>
        <dbReference type="Proteomes" id="UP001055439"/>
    </source>
</evidence>
<organism evidence="1 2">
    <name type="scientific">Musa troglodytarum</name>
    <name type="common">fe'i banana</name>
    <dbReference type="NCBI Taxonomy" id="320322"/>
    <lineage>
        <taxon>Eukaryota</taxon>
        <taxon>Viridiplantae</taxon>
        <taxon>Streptophyta</taxon>
        <taxon>Embryophyta</taxon>
        <taxon>Tracheophyta</taxon>
        <taxon>Spermatophyta</taxon>
        <taxon>Magnoliopsida</taxon>
        <taxon>Liliopsida</taxon>
        <taxon>Zingiberales</taxon>
        <taxon>Musaceae</taxon>
        <taxon>Musa</taxon>
    </lineage>
</organism>
<sequence length="115" mass="13066">MRSCRVYKDVVDAFQLDTQPSPTSWTAAARFLAHEKDRLNQRGFPSPSLPPSLPLLISLLCFPHAISPLTSLPLQVQYSRHTVRRIATVLRILFSVRLSSTNEFLDLNSDQKVKF</sequence>
<accession>A0A9E7GD72</accession>
<name>A0A9E7GD72_9LILI</name>
<evidence type="ECO:0000313" key="1">
    <source>
        <dbReference type="EMBL" id="URE12520.1"/>
    </source>
</evidence>
<dbReference type="AlphaFoldDB" id="A0A9E7GD72"/>
<dbReference type="EMBL" id="CP097508">
    <property type="protein sequence ID" value="URE12520.1"/>
    <property type="molecule type" value="Genomic_DNA"/>
</dbReference>
<proteinExistence type="predicted"/>
<dbReference type="Proteomes" id="UP001055439">
    <property type="component" value="Chromosome 6"/>
</dbReference>
<protein>
    <submittedName>
        <fullName evidence="1">Uncharacterized protein</fullName>
    </submittedName>
</protein>
<gene>
    <name evidence="1" type="ORF">MUK42_37715</name>
</gene>